<dbReference type="Proteomes" id="UP001151760">
    <property type="component" value="Unassembled WGS sequence"/>
</dbReference>
<evidence type="ECO:0000313" key="2">
    <source>
        <dbReference type="Proteomes" id="UP001151760"/>
    </source>
</evidence>
<evidence type="ECO:0000313" key="1">
    <source>
        <dbReference type="EMBL" id="GJT10730.1"/>
    </source>
</evidence>
<reference evidence="1" key="2">
    <citation type="submission" date="2022-01" db="EMBL/GenBank/DDBJ databases">
        <authorList>
            <person name="Yamashiro T."/>
            <person name="Shiraishi A."/>
            <person name="Satake H."/>
            <person name="Nakayama K."/>
        </authorList>
    </citation>
    <scope>NUCLEOTIDE SEQUENCE</scope>
</reference>
<dbReference type="EMBL" id="BQNB010013010">
    <property type="protein sequence ID" value="GJT10730.1"/>
    <property type="molecule type" value="Genomic_DNA"/>
</dbReference>
<comment type="caution">
    <text evidence="1">The sequence shown here is derived from an EMBL/GenBank/DDBJ whole genome shotgun (WGS) entry which is preliminary data.</text>
</comment>
<accession>A0ABQ5B7E9</accession>
<protein>
    <recommendedName>
        <fullName evidence="3">Retrotransposon gag domain-containing protein</fullName>
    </recommendedName>
</protein>
<name>A0ABQ5B7E9_9ASTR</name>
<organism evidence="1 2">
    <name type="scientific">Tanacetum coccineum</name>
    <dbReference type="NCBI Taxonomy" id="301880"/>
    <lineage>
        <taxon>Eukaryota</taxon>
        <taxon>Viridiplantae</taxon>
        <taxon>Streptophyta</taxon>
        <taxon>Embryophyta</taxon>
        <taxon>Tracheophyta</taxon>
        <taxon>Spermatophyta</taxon>
        <taxon>Magnoliopsida</taxon>
        <taxon>eudicotyledons</taxon>
        <taxon>Gunneridae</taxon>
        <taxon>Pentapetalae</taxon>
        <taxon>asterids</taxon>
        <taxon>campanulids</taxon>
        <taxon>Asterales</taxon>
        <taxon>Asteraceae</taxon>
        <taxon>Asteroideae</taxon>
        <taxon>Anthemideae</taxon>
        <taxon>Anthemidinae</taxon>
        <taxon>Tanacetum</taxon>
    </lineage>
</organism>
<gene>
    <name evidence="1" type="ORF">Tco_0857772</name>
</gene>
<reference evidence="1" key="1">
    <citation type="journal article" date="2022" name="Int. J. Mol. Sci.">
        <title>Draft Genome of Tanacetum Coccineum: Genomic Comparison of Closely Related Tanacetum-Family Plants.</title>
        <authorList>
            <person name="Yamashiro T."/>
            <person name="Shiraishi A."/>
            <person name="Nakayama K."/>
            <person name="Satake H."/>
        </authorList>
    </citation>
    <scope>NUCLEOTIDE SEQUENCE</scope>
</reference>
<keyword evidence="2" id="KW-1185">Reference proteome</keyword>
<sequence>MEEVVTKNRANYYSWIISITVNGKAAYVLKGRFLDDLWENAFSGTNREDAVKHIEYFIKIVDPIELHNVNHERLGLVVFPISLVGNASKWFEEFKGSITTCVDLTKKNFGNYYPPSHTCNVMGTETKRDPTNTILKEEALKKKAIYEKSWGDATQSVINFYAWFKRSFGNFHELDYELLVKLEECWLKINDHECSPFTNWRDHIRGLYANINTTYDCYLEWRNGRACNDRDIQEMEEQHKEEEYVAVKEYEYDGLTRTNEDACHAYQEIFCNMDEGWLVRRAE</sequence>
<proteinExistence type="predicted"/>
<evidence type="ECO:0008006" key="3">
    <source>
        <dbReference type="Google" id="ProtNLM"/>
    </source>
</evidence>